<dbReference type="Proteomes" id="UP000765507">
    <property type="component" value="Unassembled WGS sequence"/>
</dbReference>
<proteinExistence type="predicted"/>
<protein>
    <submittedName>
        <fullName evidence="1">Uncharacterized protein</fullName>
    </submittedName>
</protein>
<sequence length="48" mass="5797">MRGELRAMLQWREVDFQERCTYIVKDQPCEMLTRPDFPRAQASLPRNL</sequence>
<dbReference type="EMBL" id="JAHGAV010000124">
    <property type="protein sequence ID" value="KAG6931319.1"/>
    <property type="molecule type" value="Genomic_DNA"/>
</dbReference>
<feature type="non-terminal residue" evidence="1">
    <location>
        <position position="48"/>
    </location>
</feature>
<name>A0A8T1SQV0_CHESE</name>
<dbReference type="OrthoDB" id="8951181at2759"/>
<evidence type="ECO:0000313" key="2">
    <source>
        <dbReference type="Proteomes" id="UP000765507"/>
    </source>
</evidence>
<reference evidence="1 2" key="1">
    <citation type="journal article" date="2020" name="G3 (Bethesda)">
        <title>Draft Genome of the Common Snapping Turtle, Chelydra serpentina, a Model for Phenotypic Plasticity in Reptiles.</title>
        <authorList>
            <person name="Das D."/>
            <person name="Singh S.K."/>
            <person name="Bierstedt J."/>
            <person name="Erickson A."/>
            <person name="Galli G.L.J."/>
            <person name="Crossley D.A. 2nd"/>
            <person name="Rhen T."/>
        </authorList>
    </citation>
    <scope>NUCLEOTIDE SEQUENCE [LARGE SCALE GENOMIC DNA]</scope>
    <source>
        <strain evidence="1">KW</strain>
    </source>
</reference>
<evidence type="ECO:0000313" key="1">
    <source>
        <dbReference type="EMBL" id="KAG6931319.1"/>
    </source>
</evidence>
<gene>
    <name evidence="1" type="ORF">G0U57_002043</name>
</gene>
<keyword evidence="2" id="KW-1185">Reference proteome</keyword>
<comment type="caution">
    <text evidence="1">The sequence shown here is derived from an EMBL/GenBank/DDBJ whole genome shotgun (WGS) entry which is preliminary data.</text>
</comment>
<organism evidence="1 2">
    <name type="scientific">Chelydra serpentina</name>
    <name type="common">Snapping turtle</name>
    <name type="synonym">Testudo serpentina</name>
    <dbReference type="NCBI Taxonomy" id="8475"/>
    <lineage>
        <taxon>Eukaryota</taxon>
        <taxon>Metazoa</taxon>
        <taxon>Chordata</taxon>
        <taxon>Craniata</taxon>
        <taxon>Vertebrata</taxon>
        <taxon>Euteleostomi</taxon>
        <taxon>Archelosauria</taxon>
        <taxon>Testudinata</taxon>
        <taxon>Testudines</taxon>
        <taxon>Cryptodira</taxon>
        <taxon>Durocryptodira</taxon>
        <taxon>Americhelydia</taxon>
        <taxon>Chelydroidea</taxon>
        <taxon>Chelydridae</taxon>
        <taxon>Chelydra</taxon>
    </lineage>
</organism>
<dbReference type="InterPro" id="IPR046341">
    <property type="entry name" value="SET_dom_sf"/>
</dbReference>
<dbReference type="AlphaFoldDB" id="A0A8T1SQV0"/>
<dbReference type="Gene3D" id="2.170.270.10">
    <property type="entry name" value="SET domain"/>
    <property type="match status" value="1"/>
</dbReference>
<accession>A0A8T1SQV0</accession>